<dbReference type="PANTHER" id="PTHR30469">
    <property type="entry name" value="MULTIDRUG RESISTANCE PROTEIN MDTA"/>
    <property type="match status" value="1"/>
</dbReference>
<dbReference type="GO" id="GO:0015562">
    <property type="term" value="F:efflux transmembrane transporter activity"/>
    <property type="evidence" value="ECO:0007669"/>
    <property type="project" value="TreeGrafter"/>
</dbReference>
<dbReference type="AlphaFoldDB" id="A0A486XLN0"/>
<feature type="domain" description="Multidrug resistance protein MdtA-like C-terminal permuted SH3" evidence="1">
    <location>
        <begin position="359"/>
        <end position="406"/>
    </location>
</feature>
<organism evidence="2">
    <name type="scientific">Rheinheimera sp. BAL341</name>
    <dbReference type="NCBI Taxonomy" id="1708203"/>
    <lineage>
        <taxon>Bacteria</taxon>
        <taxon>Pseudomonadati</taxon>
        <taxon>Pseudomonadota</taxon>
        <taxon>Gammaproteobacteria</taxon>
        <taxon>Chromatiales</taxon>
        <taxon>Chromatiaceae</taxon>
        <taxon>Rheinheimera</taxon>
    </lineage>
</organism>
<dbReference type="Gene3D" id="2.40.50.100">
    <property type="match status" value="1"/>
</dbReference>
<sequence>MDRKLEKKPWFVKHRLAILSGVALLSVITYSLAMSSGGQKLRIDAERIGVSQVTYGEFKEFIPIIGIVEPEKTIYLDVVQGGRVEEIFVEDGQQIAKGELIVRLSNDSLVQSSINNESLFIENMSSLRERQFTLTTQQLNLREQLLDYNFQINQLEIDLERQEGISKHNKNLISQSQLEDNKNRLKYNKDKRDILIKRIDLEDELRETQLSQIQDSILQVDKNLDLIKQTLDSLNVRSPISGQLSTLRVELGRSILQGENIGKIDILDSFKVRAEIDQFYISKVSIGQFGEFRFDGKKHDIKISKIYPQVINDVFTVDFEFVGDSGVGIKPGQSVQINLSFGDEERVLLLSKGSYYRDTGGRWVYVLGDDGMSAYKREIRIGRQNSQNFELVEGLEVGDWIITSGYGSFNEAEKLILSKKVTEIN</sequence>
<dbReference type="EMBL" id="CAAJGR010000082">
    <property type="protein sequence ID" value="VHO03404.1"/>
    <property type="molecule type" value="Genomic_DNA"/>
</dbReference>
<reference evidence="2" key="1">
    <citation type="submission" date="2019-04" db="EMBL/GenBank/DDBJ databases">
        <authorList>
            <person name="Brambilla D."/>
        </authorList>
    </citation>
    <scope>NUCLEOTIDE SEQUENCE</scope>
    <source>
        <strain evidence="2">BAL1</strain>
    </source>
</reference>
<dbReference type="Gene3D" id="1.10.287.470">
    <property type="entry name" value="Helix hairpin bin"/>
    <property type="match status" value="1"/>
</dbReference>
<dbReference type="PANTHER" id="PTHR30469:SF33">
    <property type="entry name" value="SLR1207 PROTEIN"/>
    <property type="match status" value="1"/>
</dbReference>
<dbReference type="GO" id="GO:1990281">
    <property type="term" value="C:efflux pump complex"/>
    <property type="evidence" value="ECO:0007669"/>
    <property type="project" value="TreeGrafter"/>
</dbReference>
<dbReference type="Pfam" id="PF25967">
    <property type="entry name" value="RND-MFP_C"/>
    <property type="match status" value="1"/>
</dbReference>
<accession>A0A486XLN0</accession>
<dbReference type="Gene3D" id="2.40.30.170">
    <property type="match status" value="1"/>
</dbReference>
<evidence type="ECO:0000313" key="2">
    <source>
        <dbReference type="EMBL" id="VHO03404.1"/>
    </source>
</evidence>
<protein>
    <submittedName>
        <fullName evidence="2">Probable RND efflux membrane fusion protein</fullName>
    </submittedName>
</protein>
<dbReference type="Gene3D" id="2.40.420.20">
    <property type="match status" value="1"/>
</dbReference>
<name>A0A486XLN0_9GAMM</name>
<proteinExistence type="predicted"/>
<dbReference type="InterPro" id="IPR058627">
    <property type="entry name" value="MdtA-like_C"/>
</dbReference>
<evidence type="ECO:0000259" key="1">
    <source>
        <dbReference type="Pfam" id="PF25967"/>
    </source>
</evidence>
<gene>
    <name evidence="2" type="ORF">BAL341_1406</name>
</gene>